<accession>A0ABW4XE78</accession>
<name>A0ABW4XE78_9ACTN</name>
<evidence type="ECO:0000256" key="1">
    <source>
        <dbReference type="SAM" id="MobiDB-lite"/>
    </source>
</evidence>
<gene>
    <name evidence="2" type="ORF">ACFSHS_14605</name>
</gene>
<organism evidence="2 3">
    <name type="scientific">Blastococcus deserti</name>
    <dbReference type="NCBI Taxonomy" id="2259033"/>
    <lineage>
        <taxon>Bacteria</taxon>
        <taxon>Bacillati</taxon>
        <taxon>Actinomycetota</taxon>
        <taxon>Actinomycetes</taxon>
        <taxon>Geodermatophilales</taxon>
        <taxon>Geodermatophilaceae</taxon>
        <taxon>Blastococcus</taxon>
    </lineage>
</organism>
<sequence>MMLTILAAWVALAAVTAVFFAALGRSALREDQELGHLPADAATPPPLPHEPNRLPEPV</sequence>
<dbReference type="RefSeq" id="WP_376877405.1">
    <property type="nucleotide sequence ID" value="NZ_JBHUHP010000014.1"/>
</dbReference>
<reference evidence="3" key="1">
    <citation type="journal article" date="2019" name="Int. J. Syst. Evol. Microbiol.">
        <title>The Global Catalogue of Microorganisms (GCM) 10K type strain sequencing project: providing services to taxonomists for standard genome sequencing and annotation.</title>
        <authorList>
            <consortium name="The Broad Institute Genomics Platform"/>
            <consortium name="The Broad Institute Genome Sequencing Center for Infectious Disease"/>
            <person name="Wu L."/>
            <person name="Ma J."/>
        </authorList>
    </citation>
    <scope>NUCLEOTIDE SEQUENCE [LARGE SCALE GENOMIC DNA]</scope>
    <source>
        <strain evidence="3">JCM 3338</strain>
    </source>
</reference>
<protein>
    <submittedName>
        <fullName evidence="2">Uncharacterized protein</fullName>
    </submittedName>
</protein>
<feature type="region of interest" description="Disordered" evidence="1">
    <location>
        <begin position="34"/>
        <end position="58"/>
    </location>
</feature>
<evidence type="ECO:0000313" key="3">
    <source>
        <dbReference type="Proteomes" id="UP001597402"/>
    </source>
</evidence>
<dbReference type="Proteomes" id="UP001597402">
    <property type="component" value="Unassembled WGS sequence"/>
</dbReference>
<evidence type="ECO:0000313" key="2">
    <source>
        <dbReference type="EMBL" id="MFD2092803.1"/>
    </source>
</evidence>
<feature type="compositionally biased region" description="Pro residues" evidence="1">
    <location>
        <begin position="43"/>
        <end position="58"/>
    </location>
</feature>
<dbReference type="EMBL" id="JBHUHP010000014">
    <property type="protein sequence ID" value="MFD2092803.1"/>
    <property type="molecule type" value="Genomic_DNA"/>
</dbReference>
<keyword evidence="3" id="KW-1185">Reference proteome</keyword>
<comment type="caution">
    <text evidence="2">The sequence shown here is derived from an EMBL/GenBank/DDBJ whole genome shotgun (WGS) entry which is preliminary data.</text>
</comment>
<proteinExistence type="predicted"/>